<protein>
    <submittedName>
        <fullName evidence="1">Uncharacterized protein</fullName>
    </submittedName>
</protein>
<name>A0A0E9WJV2_ANGAN</name>
<reference evidence="1" key="2">
    <citation type="journal article" date="2015" name="Fish Shellfish Immunol.">
        <title>Early steps in the European eel (Anguilla anguilla)-Vibrio vulnificus interaction in the gills: Role of the RtxA13 toxin.</title>
        <authorList>
            <person name="Callol A."/>
            <person name="Pajuelo D."/>
            <person name="Ebbesson L."/>
            <person name="Teles M."/>
            <person name="MacKenzie S."/>
            <person name="Amaro C."/>
        </authorList>
    </citation>
    <scope>NUCLEOTIDE SEQUENCE</scope>
</reference>
<proteinExistence type="predicted"/>
<dbReference type="EMBL" id="GBXM01018839">
    <property type="protein sequence ID" value="JAH89738.1"/>
    <property type="molecule type" value="Transcribed_RNA"/>
</dbReference>
<accession>A0A0E9WJV2</accession>
<evidence type="ECO:0000313" key="1">
    <source>
        <dbReference type="EMBL" id="JAH89738.1"/>
    </source>
</evidence>
<reference evidence="1" key="1">
    <citation type="submission" date="2014-11" db="EMBL/GenBank/DDBJ databases">
        <authorList>
            <person name="Amaro Gonzalez C."/>
        </authorList>
    </citation>
    <scope>NUCLEOTIDE SEQUENCE</scope>
</reference>
<sequence length="41" mass="4895">MITVTFVMIKYGKLFLQKCVFIYFKRTPIAIYVKVFNQSNT</sequence>
<dbReference type="AlphaFoldDB" id="A0A0E9WJV2"/>
<organism evidence="1">
    <name type="scientific">Anguilla anguilla</name>
    <name type="common">European freshwater eel</name>
    <name type="synonym">Muraena anguilla</name>
    <dbReference type="NCBI Taxonomy" id="7936"/>
    <lineage>
        <taxon>Eukaryota</taxon>
        <taxon>Metazoa</taxon>
        <taxon>Chordata</taxon>
        <taxon>Craniata</taxon>
        <taxon>Vertebrata</taxon>
        <taxon>Euteleostomi</taxon>
        <taxon>Actinopterygii</taxon>
        <taxon>Neopterygii</taxon>
        <taxon>Teleostei</taxon>
        <taxon>Anguilliformes</taxon>
        <taxon>Anguillidae</taxon>
        <taxon>Anguilla</taxon>
    </lineage>
</organism>